<proteinExistence type="predicted"/>
<evidence type="ECO:0000256" key="1">
    <source>
        <dbReference type="SAM" id="MobiDB-lite"/>
    </source>
</evidence>
<dbReference type="PANTHER" id="PTHR34239:SF2">
    <property type="entry name" value="TRANSPOSABLE ELEMENT P TRANSPOSASE_THAP9 CONSERVED DOMAIN-CONTAINING PROTEIN"/>
    <property type="match status" value="1"/>
</dbReference>
<feature type="region of interest" description="Disordered" evidence="1">
    <location>
        <begin position="1"/>
        <end position="40"/>
    </location>
</feature>
<dbReference type="OrthoDB" id="7430131at2759"/>
<comment type="caution">
    <text evidence="2">The sequence shown here is derived from an EMBL/GenBank/DDBJ whole genome shotgun (WGS) entry which is preliminary data.</text>
</comment>
<gene>
    <name evidence="2" type="ORF">BSL78_27103</name>
</gene>
<name>A0A2G8JJY4_STIJA</name>
<dbReference type="EMBL" id="MRZV01001752">
    <property type="protein sequence ID" value="PIK36066.1"/>
    <property type="molecule type" value="Genomic_DNA"/>
</dbReference>
<reference evidence="2 3" key="1">
    <citation type="journal article" date="2017" name="PLoS Biol.">
        <title>The sea cucumber genome provides insights into morphological evolution and visceral regeneration.</title>
        <authorList>
            <person name="Zhang X."/>
            <person name="Sun L."/>
            <person name="Yuan J."/>
            <person name="Sun Y."/>
            <person name="Gao Y."/>
            <person name="Zhang L."/>
            <person name="Li S."/>
            <person name="Dai H."/>
            <person name="Hamel J.F."/>
            <person name="Liu C."/>
            <person name="Yu Y."/>
            <person name="Liu S."/>
            <person name="Lin W."/>
            <person name="Guo K."/>
            <person name="Jin S."/>
            <person name="Xu P."/>
            <person name="Storey K.B."/>
            <person name="Huan P."/>
            <person name="Zhang T."/>
            <person name="Zhou Y."/>
            <person name="Zhang J."/>
            <person name="Lin C."/>
            <person name="Li X."/>
            <person name="Xing L."/>
            <person name="Huo D."/>
            <person name="Sun M."/>
            <person name="Wang L."/>
            <person name="Mercier A."/>
            <person name="Li F."/>
            <person name="Yang H."/>
            <person name="Xiang J."/>
        </authorList>
    </citation>
    <scope>NUCLEOTIDE SEQUENCE [LARGE SCALE GENOMIC DNA]</scope>
    <source>
        <strain evidence="2">Shaxun</strain>
        <tissue evidence="2">Muscle</tissue>
    </source>
</reference>
<organism evidence="2 3">
    <name type="scientific">Stichopus japonicus</name>
    <name type="common">Sea cucumber</name>
    <dbReference type="NCBI Taxonomy" id="307972"/>
    <lineage>
        <taxon>Eukaryota</taxon>
        <taxon>Metazoa</taxon>
        <taxon>Echinodermata</taxon>
        <taxon>Eleutherozoa</taxon>
        <taxon>Echinozoa</taxon>
        <taxon>Holothuroidea</taxon>
        <taxon>Aspidochirotacea</taxon>
        <taxon>Aspidochirotida</taxon>
        <taxon>Stichopodidae</taxon>
        <taxon>Apostichopus</taxon>
    </lineage>
</organism>
<dbReference type="PANTHER" id="PTHR34239">
    <property type="entry name" value="APPLE DOMAIN-CONTAINING PROTEIN"/>
    <property type="match status" value="1"/>
</dbReference>
<dbReference type="Proteomes" id="UP000230750">
    <property type="component" value="Unassembled WGS sequence"/>
</dbReference>
<dbReference type="AlphaFoldDB" id="A0A2G8JJY4"/>
<keyword evidence="3" id="KW-1185">Reference proteome</keyword>
<feature type="compositionally biased region" description="Polar residues" evidence="1">
    <location>
        <begin position="25"/>
        <end position="40"/>
    </location>
</feature>
<protein>
    <submittedName>
        <fullName evidence="2">Uncharacterized protein</fullName>
    </submittedName>
</protein>
<evidence type="ECO:0000313" key="3">
    <source>
        <dbReference type="Proteomes" id="UP000230750"/>
    </source>
</evidence>
<accession>A0A2G8JJY4</accession>
<sequence length="365" mass="40696">METKSKHFPMTHGSSLDNDIASPSGEGTSGTSRPTPDNNQLKDMVMQMQNQMQTLIQKMNQGETPEKILSVDTNIDIASTHDFEDAIDLDYEDDFQDLLNAAQVDSSDPLGEVISVKDNSSEVSILNSLVSDLNYDSITGSNVVESLAKVVDNMCSRKLPQTKFKEKLDKYPRPGNISALQVTQVNQLVWDNLQPATKSRDLSIQKIQNVNVKAMIALTTLLNEMIVGKSGLDKENLMAKLTDALALMGMNSMQVNTLRRDLIKPEIKTEFKAICSKGEPSSTFLFGEDVSQQIRDIANANRLSKQCLTQTGGRARGSMRFRGSGRPNRGAFRGNWRYQPFLGRRQVPYNNFRQAQTNLAKIQKR</sequence>
<evidence type="ECO:0000313" key="2">
    <source>
        <dbReference type="EMBL" id="PIK36066.1"/>
    </source>
</evidence>